<keyword evidence="1" id="KW-0732">Signal</keyword>
<evidence type="ECO:0000313" key="2">
    <source>
        <dbReference type="Ensembl" id="ENSPNAP00000005003.1"/>
    </source>
</evidence>
<dbReference type="GeneTree" id="ENSGT01030000235274"/>
<feature type="signal peptide" evidence="1">
    <location>
        <begin position="1"/>
        <end position="20"/>
    </location>
</feature>
<feature type="chain" id="PRO_5017220761" description="Exocyst complex component Sec6" evidence="1">
    <location>
        <begin position="21"/>
        <end position="466"/>
    </location>
</feature>
<dbReference type="PROSITE" id="PS51257">
    <property type="entry name" value="PROKAR_LIPOPROTEIN"/>
    <property type="match status" value="1"/>
</dbReference>
<sequence length="466" mass="54098">MGKLVAVVCLALLLSCGGQSFTMSEKDYESAEKMLEFGAQVFLNWLDKVRDVTERMVRENQLRTTRIAIQGHWNSFKETANRISVEERGKGVQDDMIVAARTIRRLLLFYKDDLQKMIRSLATQKGVQHYLPAVNMLEGVIQKEQWNEVWGAVESHYLPGAPSVRNDPFEFLCYLLSTSTVETFIVNILKNGADVISQIRHIDFQKLQESALNHSRFWEKMNKMVELIRPVVEADLTTEAFWLYLDYFNQVFIVALEIAFRTVQYIDHGRARKNERALNNVALLVFTPIWVKLDEMDAVPVIETLYYRASNICLAVVGEEELETFKGEVMERWKPFKEEASRVILEERAKTAVFLLPEVRACARLFSNYSKQLINEIIDDSDRQELAKNLEQMRKICTEKLLASGLITQEKLKESERVFEEAFFEFSNFMDEQGMRDSLWTLNKASLVLLNWLYSSLLDTWNFISV</sequence>
<protein>
    <recommendedName>
        <fullName evidence="4">Exocyst complex component Sec6</fullName>
    </recommendedName>
</protein>
<evidence type="ECO:0008006" key="4">
    <source>
        <dbReference type="Google" id="ProtNLM"/>
    </source>
</evidence>
<evidence type="ECO:0000313" key="3">
    <source>
        <dbReference type="Proteomes" id="UP001501920"/>
    </source>
</evidence>
<dbReference type="AlphaFoldDB" id="A0A3B4BZK5"/>
<proteinExistence type="predicted"/>
<name>A0A3B4BZK5_PYGNA</name>
<reference evidence="2" key="3">
    <citation type="submission" date="2025-09" db="UniProtKB">
        <authorList>
            <consortium name="Ensembl"/>
        </authorList>
    </citation>
    <scope>IDENTIFICATION</scope>
</reference>
<dbReference type="Proteomes" id="UP001501920">
    <property type="component" value="Chromosome 1"/>
</dbReference>
<reference evidence="2" key="2">
    <citation type="submission" date="2025-08" db="UniProtKB">
        <authorList>
            <consortium name="Ensembl"/>
        </authorList>
    </citation>
    <scope>IDENTIFICATION</scope>
</reference>
<keyword evidence="3" id="KW-1185">Reference proteome</keyword>
<accession>A0A3B4BZK5</accession>
<reference evidence="2 3" key="1">
    <citation type="submission" date="2020-10" db="EMBL/GenBank/DDBJ databases">
        <title>Pygocentrus nattereri (red-bellied piranha) genome, fPygNat1, primary haplotype.</title>
        <authorList>
            <person name="Myers G."/>
            <person name="Meyer A."/>
            <person name="Karagic N."/>
            <person name="Pippel M."/>
            <person name="Winkler S."/>
            <person name="Tracey A."/>
            <person name="Wood J."/>
            <person name="Formenti G."/>
            <person name="Howe K."/>
            <person name="Fedrigo O."/>
            <person name="Jarvis E.D."/>
        </authorList>
    </citation>
    <scope>NUCLEOTIDE SEQUENCE [LARGE SCALE GENOMIC DNA]</scope>
</reference>
<evidence type="ECO:0000256" key="1">
    <source>
        <dbReference type="SAM" id="SignalP"/>
    </source>
</evidence>
<organism evidence="2 3">
    <name type="scientific">Pygocentrus nattereri</name>
    <name type="common">Red-bellied piranha</name>
    <dbReference type="NCBI Taxonomy" id="42514"/>
    <lineage>
        <taxon>Eukaryota</taxon>
        <taxon>Metazoa</taxon>
        <taxon>Chordata</taxon>
        <taxon>Craniata</taxon>
        <taxon>Vertebrata</taxon>
        <taxon>Euteleostomi</taxon>
        <taxon>Actinopterygii</taxon>
        <taxon>Neopterygii</taxon>
        <taxon>Teleostei</taxon>
        <taxon>Ostariophysi</taxon>
        <taxon>Characiformes</taxon>
        <taxon>Characoidei</taxon>
        <taxon>Pygocentrus</taxon>
    </lineage>
</organism>
<dbReference type="Ensembl" id="ENSPNAT00000006062.2">
    <property type="protein sequence ID" value="ENSPNAP00000005003.1"/>
    <property type="gene ID" value="ENSPNAG00000011331.2"/>
</dbReference>